<dbReference type="GO" id="GO:0015297">
    <property type="term" value="F:antiporter activity"/>
    <property type="evidence" value="ECO:0007669"/>
    <property type="project" value="UniProtKB-KW"/>
</dbReference>
<evidence type="ECO:0000256" key="1">
    <source>
        <dbReference type="ARBA" id="ARBA00004429"/>
    </source>
</evidence>
<feature type="transmembrane region" description="Helical" evidence="10">
    <location>
        <begin position="234"/>
        <end position="262"/>
    </location>
</feature>
<feature type="transmembrane region" description="Helical" evidence="10">
    <location>
        <begin position="390"/>
        <end position="412"/>
    </location>
</feature>
<dbReference type="InterPro" id="IPR048279">
    <property type="entry name" value="MdtK-like"/>
</dbReference>
<evidence type="ECO:0000256" key="8">
    <source>
        <dbReference type="ARBA" id="ARBA00023136"/>
    </source>
</evidence>
<dbReference type="CDD" id="cd13131">
    <property type="entry name" value="MATE_NorM_like"/>
    <property type="match status" value="1"/>
</dbReference>
<feature type="transmembrane region" description="Helical" evidence="10">
    <location>
        <begin position="129"/>
        <end position="146"/>
    </location>
</feature>
<dbReference type="Proteomes" id="UP001315686">
    <property type="component" value="Unassembled WGS sequence"/>
</dbReference>
<sequence length="459" mass="48577">MTPSAHGRAILVLGLPLIGGNLGQIAIGVTDTLMLGWYSVDALAAAVLGHSMWFSIFLLGSGFANAVMPLVAEASEQPDGTQTIRRTARMGLWLSVLFAVLVLPLFLWSSPILQALGQTKPLSDDAQDLLRIVGLAMLPALLAMVLKSYLAALEHTRVVLWVTIAAALVNAGVNYLLIFGNYGAPELGIKGAGYASSAVHCVTLLLLAGYALRKFPEHDLLARLWRPDPEVIKRLFSMGVPIGLTYLAETSLFAASALMMGWLGTVPLAAHGVAIQIASATFVVHLGLSSAATVRVGKALGRQDFPHLRRGAVVAVWMSVAFALMTVAVYWSIPATLIGMFIDPADPLRPEIISAGITLMLLAGVFQLVDGAQAMALGLLRGLKDTQVPMIYAVLSYWCVGMTCSYLLGFTLGLGGAGIWGGLSIGLCCAAVSMMLRFWRHIVPRAEQRSAVDTSGAGA</sequence>
<keyword evidence="8 10" id="KW-0472">Membrane</keyword>
<evidence type="ECO:0000313" key="12">
    <source>
        <dbReference type="Proteomes" id="UP001315686"/>
    </source>
</evidence>
<evidence type="ECO:0000256" key="3">
    <source>
        <dbReference type="ARBA" id="ARBA00022449"/>
    </source>
</evidence>
<protein>
    <recommendedName>
        <fullName evidence="9">Multidrug-efflux transporter</fullName>
    </recommendedName>
</protein>
<dbReference type="GO" id="GO:0042910">
    <property type="term" value="F:xenobiotic transmembrane transporter activity"/>
    <property type="evidence" value="ECO:0007669"/>
    <property type="project" value="InterPro"/>
</dbReference>
<dbReference type="PIRSF" id="PIRSF006603">
    <property type="entry name" value="DinF"/>
    <property type="match status" value="1"/>
</dbReference>
<evidence type="ECO:0000256" key="2">
    <source>
        <dbReference type="ARBA" id="ARBA00022448"/>
    </source>
</evidence>
<comment type="caution">
    <text evidence="11">The sequence shown here is derived from an EMBL/GenBank/DDBJ whole genome shotgun (WGS) entry which is preliminary data.</text>
</comment>
<feature type="transmembrane region" description="Helical" evidence="10">
    <location>
        <begin position="268"/>
        <end position="291"/>
    </location>
</feature>
<keyword evidence="7" id="KW-0406">Ion transport</keyword>
<dbReference type="NCBIfam" id="TIGR00797">
    <property type="entry name" value="matE"/>
    <property type="match status" value="1"/>
</dbReference>
<dbReference type="AlphaFoldDB" id="A0AAP2G567"/>
<reference evidence="11 12" key="1">
    <citation type="journal article" date="2021" name="Arch. Microbiol.">
        <title>Harenicola maris gen. nov., sp. nov. isolated from the Sea of Japan shallow sediments.</title>
        <authorList>
            <person name="Romanenko L.A."/>
            <person name="Kurilenko V.V."/>
            <person name="Chernysheva N.Y."/>
            <person name="Tekutyeva L.A."/>
            <person name="Velansky P.V."/>
            <person name="Svetashev V.I."/>
            <person name="Isaeva M.P."/>
        </authorList>
    </citation>
    <scope>NUCLEOTIDE SEQUENCE [LARGE SCALE GENOMIC DNA]</scope>
    <source>
        <strain evidence="11 12">KMM 3653</strain>
    </source>
</reference>
<dbReference type="EMBL" id="JADQAZ010000003">
    <property type="protein sequence ID" value="MBT0958618.1"/>
    <property type="molecule type" value="Genomic_DNA"/>
</dbReference>
<evidence type="ECO:0000313" key="11">
    <source>
        <dbReference type="EMBL" id="MBT0958618.1"/>
    </source>
</evidence>
<keyword evidence="12" id="KW-1185">Reference proteome</keyword>
<dbReference type="GO" id="GO:0005886">
    <property type="term" value="C:plasma membrane"/>
    <property type="evidence" value="ECO:0007669"/>
    <property type="project" value="UniProtKB-SubCell"/>
</dbReference>
<evidence type="ECO:0000256" key="10">
    <source>
        <dbReference type="SAM" id="Phobius"/>
    </source>
</evidence>
<evidence type="ECO:0000256" key="6">
    <source>
        <dbReference type="ARBA" id="ARBA00022989"/>
    </source>
</evidence>
<gene>
    <name evidence="11" type="ORF">IV417_14605</name>
</gene>
<keyword evidence="3" id="KW-0050">Antiport</keyword>
<feature type="transmembrane region" description="Helical" evidence="10">
    <location>
        <begin position="92"/>
        <end position="109"/>
    </location>
</feature>
<accession>A0AAP2G567</accession>
<feature type="transmembrane region" description="Helical" evidence="10">
    <location>
        <begin position="52"/>
        <end position="72"/>
    </location>
</feature>
<dbReference type="PANTHER" id="PTHR43298">
    <property type="entry name" value="MULTIDRUG RESISTANCE PROTEIN NORM-RELATED"/>
    <property type="match status" value="1"/>
</dbReference>
<feature type="transmembrane region" description="Helical" evidence="10">
    <location>
        <begin position="158"/>
        <end position="179"/>
    </location>
</feature>
<organism evidence="11 12">
    <name type="scientific">Harenicola maris</name>
    <dbReference type="NCBI Taxonomy" id="2841044"/>
    <lineage>
        <taxon>Bacteria</taxon>
        <taxon>Pseudomonadati</taxon>
        <taxon>Pseudomonadota</taxon>
        <taxon>Alphaproteobacteria</taxon>
        <taxon>Rhodobacterales</taxon>
        <taxon>Paracoccaceae</taxon>
        <taxon>Harenicola</taxon>
    </lineage>
</organism>
<feature type="transmembrane region" description="Helical" evidence="10">
    <location>
        <begin position="418"/>
        <end position="439"/>
    </location>
</feature>
<keyword evidence="2" id="KW-0813">Transport</keyword>
<feature type="transmembrane region" description="Helical" evidence="10">
    <location>
        <begin position="312"/>
        <end position="332"/>
    </location>
</feature>
<evidence type="ECO:0000256" key="9">
    <source>
        <dbReference type="ARBA" id="ARBA00031636"/>
    </source>
</evidence>
<name>A0AAP2G567_9RHOB</name>
<evidence type="ECO:0000256" key="7">
    <source>
        <dbReference type="ARBA" id="ARBA00023065"/>
    </source>
</evidence>
<keyword evidence="6 10" id="KW-1133">Transmembrane helix</keyword>
<feature type="transmembrane region" description="Helical" evidence="10">
    <location>
        <begin position="191"/>
        <end position="213"/>
    </location>
</feature>
<dbReference type="InterPro" id="IPR050222">
    <property type="entry name" value="MATE_MdtK"/>
</dbReference>
<dbReference type="GO" id="GO:0006811">
    <property type="term" value="P:monoatomic ion transport"/>
    <property type="evidence" value="ECO:0007669"/>
    <property type="project" value="UniProtKB-KW"/>
</dbReference>
<keyword evidence="4" id="KW-1003">Cell membrane</keyword>
<feature type="transmembrane region" description="Helical" evidence="10">
    <location>
        <begin position="352"/>
        <end position="369"/>
    </location>
</feature>
<comment type="subcellular location">
    <subcellularLocation>
        <location evidence="1">Cell inner membrane</location>
        <topology evidence="1">Multi-pass membrane protein</topology>
    </subcellularLocation>
</comment>
<evidence type="ECO:0000256" key="4">
    <source>
        <dbReference type="ARBA" id="ARBA00022475"/>
    </source>
</evidence>
<dbReference type="InterPro" id="IPR002528">
    <property type="entry name" value="MATE_fam"/>
</dbReference>
<dbReference type="PANTHER" id="PTHR43298:SF2">
    <property type="entry name" value="FMN_FAD EXPORTER YEEO-RELATED"/>
    <property type="match status" value="1"/>
</dbReference>
<proteinExistence type="predicted"/>
<dbReference type="Pfam" id="PF01554">
    <property type="entry name" value="MatE"/>
    <property type="match status" value="2"/>
</dbReference>
<keyword evidence="5 10" id="KW-0812">Transmembrane</keyword>
<evidence type="ECO:0000256" key="5">
    <source>
        <dbReference type="ARBA" id="ARBA00022692"/>
    </source>
</evidence>